<feature type="region of interest" description="Disordered" evidence="1">
    <location>
        <begin position="1"/>
        <end position="43"/>
    </location>
</feature>
<reference evidence="2" key="1">
    <citation type="submission" date="2020-08" db="EMBL/GenBank/DDBJ databases">
        <title>Multicomponent nature underlies the extraordinary mechanical properties of spider dragline silk.</title>
        <authorList>
            <person name="Kono N."/>
            <person name="Nakamura H."/>
            <person name="Mori M."/>
            <person name="Yoshida Y."/>
            <person name="Ohtoshi R."/>
            <person name="Malay A.D."/>
            <person name="Moran D.A.P."/>
            <person name="Tomita M."/>
            <person name="Numata K."/>
            <person name="Arakawa K."/>
        </authorList>
    </citation>
    <scope>NUCLEOTIDE SEQUENCE</scope>
</reference>
<dbReference type="Proteomes" id="UP000887159">
    <property type="component" value="Unassembled WGS sequence"/>
</dbReference>
<comment type="caution">
    <text evidence="2">The sequence shown here is derived from an EMBL/GenBank/DDBJ whole genome shotgun (WGS) entry which is preliminary data.</text>
</comment>
<accession>A0A8X6RKX9</accession>
<sequence>MAAVDFLHQENPPTWAGSNPQHWIQKASDKPTTPQSRTDTTLLHDKLSSTTKSDTVRKPVLIGQVAMIRAPLQISPMVKPGRWNKQKFRHKVIVLSNVRLPLFKRFD</sequence>
<evidence type="ECO:0000313" key="3">
    <source>
        <dbReference type="Proteomes" id="UP000887159"/>
    </source>
</evidence>
<protein>
    <submittedName>
        <fullName evidence="2">Uncharacterized protein</fullName>
    </submittedName>
</protein>
<evidence type="ECO:0000256" key="1">
    <source>
        <dbReference type="SAM" id="MobiDB-lite"/>
    </source>
</evidence>
<organism evidence="2 3">
    <name type="scientific">Trichonephila clavipes</name>
    <name type="common">Golden silk orbweaver</name>
    <name type="synonym">Nephila clavipes</name>
    <dbReference type="NCBI Taxonomy" id="2585209"/>
    <lineage>
        <taxon>Eukaryota</taxon>
        <taxon>Metazoa</taxon>
        <taxon>Ecdysozoa</taxon>
        <taxon>Arthropoda</taxon>
        <taxon>Chelicerata</taxon>
        <taxon>Arachnida</taxon>
        <taxon>Araneae</taxon>
        <taxon>Araneomorphae</taxon>
        <taxon>Entelegynae</taxon>
        <taxon>Araneoidea</taxon>
        <taxon>Nephilidae</taxon>
        <taxon>Trichonephila</taxon>
    </lineage>
</organism>
<keyword evidence="3" id="KW-1185">Reference proteome</keyword>
<dbReference type="AlphaFoldDB" id="A0A8X6RKX9"/>
<dbReference type="EMBL" id="BMAU01021190">
    <property type="protein sequence ID" value="GFX96100.1"/>
    <property type="molecule type" value="Genomic_DNA"/>
</dbReference>
<feature type="compositionally biased region" description="Polar residues" evidence="1">
    <location>
        <begin position="30"/>
        <end position="41"/>
    </location>
</feature>
<evidence type="ECO:0000313" key="2">
    <source>
        <dbReference type="EMBL" id="GFX96100.1"/>
    </source>
</evidence>
<proteinExistence type="predicted"/>
<gene>
    <name evidence="2" type="ORF">TNCV_2289901</name>
</gene>
<name>A0A8X6RKX9_TRICX</name>